<feature type="compositionally biased region" description="Acidic residues" evidence="1">
    <location>
        <begin position="100"/>
        <end position="114"/>
    </location>
</feature>
<dbReference type="GO" id="GO:0008233">
    <property type="term" value="F:peptidase activity"/>
    <property type="evidence" value="ECO:0007669"/>
    <property type="project" value="UniProtKB-KW"/>
</dbReference>
<dbReference type="Proteomes" id="UP000886339">
    <property type="component" value="Unassembled WGS sequence"/>
</dbReference>
<dbReference type="InterPro" id="IPR036760">
    <property type="entry name" value="SspB-like_sf"/>
</dbReference>
<reference evidence="2" key="1">
    <citation type="journal article" date="2020" name="mSystems">
        <title>Genome- and Community-Level Interaction Insights into Carbon Utilization and Element Cycling Functions of Hydrothermarchaeota in Hydrothermal Sediment.</title>
        <authorList>
            <person name="Zhou Z."/>
            <person name="Liu Y."/>
            <person name="Xu W."/>
            <person name="Pan J."/>
            <person name="Luo Z.H."/>
            <person name="Li M."/>
        </authorList>
    </citation>
    <scope>NUCLEOTIDE SEQUENCE [LARGE SCALE GENOMIC DNA]</scope>
    <source>
        <strain evidence="2">HyVt-458</strain>
    </source>
</reference>
<dbReference type="EMBL" id="DRLF01000360">
    <property type="protein sequence ID" value="HEC07261.1"/>
    <property type="molecule type" value="Genomic_DNA"/>
</dbReference>
<dbReference type="SUPFAM" id="SSF101738">
    <property type="entry name" value="SspB-like"/>
    <property type="match status" value="1"/>
</dbReference>
<organism evidence="2">
    <name type="scientific">Thiolapillus brandeum</name>
    <dbReference type="NCBI Taxonomy" id="1076588"/>
    <lineage>
        <taxon>Bacteria</taxon>
        <taxon>Pseudomonadati</taxon>
        <taxon>Pseudomonadota</taxon>
        <taxon>Gammaproteobacteria</taxon>
        <taxon>Chromatiales</taxon>
        <taxon>Sedimenticolaceae</taxon>
        <taxon>Thiolapillus</taxon>
    </lineage>
</organism>
<dbReference type="Gene3D" id="2.30.30.220">
    <property type="entry name" value="SspB-like"/>
    <property type="match status" value="1"/>
</dbReference>
<dbReference type="PANTHER" id="PTHR37486:SF1">
    <property type="entry name" value="STRINGENT STARVATION PROTEIN B"/>
    <property type="match status" value="1"/>
</dbReference>
<comment type="caution">
    <text evidence="2">The sequence shown here is derived from an EMBL/GenBank/DDBJ whole genome shotgun (WGS) entry which is preliminary data.</text>
</comment>
<dbReference type="GO" id="GO:0005829">
    <property type="term" value="C:cytosol"/>
    <property type="evidence" value="ECO:0007669"/>
    <property type="project" value="TreeGrafter"/>
</dbReference>
<dbReference type="InterPro" id="IPR007481">
    <property type="entry name" value="SspB"/>
</dbReference>
<gene>
    <name evidence="2" type="ORF">ENJ12_10435</name>
</gene>
<evidence type="ECO:0000256" key="1">
    <source>
        <dbReference type="SAM" id="MobiDB-lite"/>
    </source>
</evidence>
<sequence length="130" mass="14127">MTSNRPYLIRAIWQWISDNGMTPHLLVNADAKGVEIPRQFVEDGRIVLNVSASAVRDLDLGNDWISFGARFSGNPMNVLLPVSAVLGIYSKENGQGMLFPEDDEAVPPEDEGPDDTPPPAGGRPSLKVVK</sequence>
<dbReference type="PIRSF" id="PIRSF005276">
    <property type="entry name" value="SspB"/>
    <property type="match status" value="1"/>
</dbReference>
<name>A0A831RX31_9GAMM</name>
<dbReference type="Pfam" id="PF04386">
    <property type="entry name" value="SspB"/>
    <property type="match status" value="1"/>
</dbReference>
<evidence type="ECO:0000313" key="2">
    <source>
        <dbReference type="EMBL" id="HEC07261.1"/>
    </source>
</evidence>
<proteinExistence type="predicted"/>
<keyword evidence="2" id="KW-0645">Protease</keyword>
<accession>A0A831RX31</accession>
<dbReference type="PANTHER" id="PTHR37486">
    <property type="entry name" value="STRINGENT STARVATION PROTEIN B"/>
    <property type="match status" value="1"/>
</dbReference>
<dbReference type="GO" id="GO:0005840">
    <property type="term" value="C:ribosome"/>
    <property type="evidence" value="ECO:0007669"/>
    <property type="project" value="TreeGrafter"/>
</dbReference>
<dbReference type="NCBIfam" id="NF008769">
    <property type="entry name" value="PRK11798.2-5"/>
    <property type="match status" value="1"/>
</dbReference>
<protein>
    <submittedName>
        <fullName evidence="2">ClpXP protease specificity-enhancing factor</fullName>
    </submittedName>
</protein>
<dbReference type="AlphaFoldDB" id="A0A831RX31"/>
<dbReference type="GO" id="GO:0006508">
    <property type="term" value="P:proteolysis"/>
    <property type="evidence" value="ECO:0007669"/>
    <property type="project" value="UniProtKB-KW"/>
</dbReference>
<dbReference type="GO" id="GO:0045732">
    <property type="term" value="P:positive regulation of protein catabolic process"/>
    <property type="evidence" value="ECO:0007669"/>
    <property type="project" value="TreeGrafter"/>
</dbReference>
<keyword evidence="2" id="KW-0378">Hydrolase</keyword>
<feature type="region of interest" description="Disordered" evidence="1">
    <location>
        <begin position="95"/>
        <end position="130"/>
    </location>
</feature>